<accession>A0A238BML6</accession>
<dbReference type="InterPro" id="IPR013087">
    <property type="entry name" value="Znf_C2H2_type"/>
</dbReference>
<evidence type="ECO:0000313" key="5">
    <source>
        <dbReference type="Proteomes" id="UP000242913"/>
    </source>
</evidence>
<keyword evidence="5" id="KW-1185">Reference proteome</keyword>
<sequence>MLSFIEESCSRINIRFPYYFSLVVLSSYIVQVTAPNEGSLSLQAEMIDHENLKTQLRLAAIDQHQKSASSSRTDKQFEEKRASKKRFKCNICDKQFDYQSRLQKHNLKHKSEK</sequence>
<dbReference type="EMBL" id="KZ270339">
    <property type="protein sequence ID" value="OZC05900.1"/>
    <property type="molecule type" value="Genomic_DNA"/>
</dbReference>
<evidence type="ECO:0000256" key="1">
    <source>
        <dbReference type="PROSITE-ProRule" id="PRU00042"/>
    </source>
</evidence>
<dbReference type="OrthoDB" id="5906985at2759"/>
<keyword evidence="1" id="KW-0862">Zinc</keyword>
<organism evidence="4 5">
    <name type="scientific">Onchocerca flexuosa</name>
    <dbReference type="NCBI Taxonomy" id="387005"/>
    <lineage>
        <taxon>Eukaryota</taxon>
        <taxon>Metazoa</taxon>
        <taxon>Ecdysozoa</taxon>
        <taxon>Nematoda</taxon>
        <taxon>Chromadorea</taxon>
        <taxon>Rhabditida</taxon>
        <taxon>Spirurina</taxon>
        <taxon>Spiruromorpha</taxon>
        <taxon>Filarioidea</taxon>
        <taxon>Onchocercidae</taxon>
        <taxon>Onchocerca</taxon>
    </lineage>
</organism>
<keyword evidence="1" id="KW-0479">Metal-binding</keyword>
<feature type="non-terminal residue" evidence="4">
    <location>
        <position position="113"/>
    </location>
</feature>
<feature type="domain" description="C2H2-type" evidence="3">
    <location>
        <begin position="87"/>
        <end position="113"/>
    </location>
</feature>
<dbReference type="InterPro" id="IPR036236">
    <property type="entry name" value="Znf_C2H2_sf"/>
</dbReference>
<feature type="region of interest" description="Disordered" evidence="2">
    <location>
        <begin position="63"/>
        <end position="83"/>
    </location>
</feature>
<feature type="compositionally biased region" description="Basic and acidic residues" evidence="2">
    <location>
        <begin position="72"/>
        <end position="81"/>
    </location>
</feature>
<evidence type="ECO:0000259" key="3">
    <source>
        <dbReference type="PROSITE" id="PS50157"/>
    </source>
</evidence>
<dbReference type="SMART" id="SM00355">
    <property type="entry name" value="ZnF_C2H2"/>
    <property type="match status" value="1"/>
</dbReference>
<reference evidence="4 5" key="1">
    <citation type="submission" date="2015-12" db="EMBL/GenBank/DDBJ databases">
        <title>Draft genome of the nematode, Onchocerca flexuosa.</title>
        <authorList>
            <person name="Mitreva M."/>
        </authorList>
    </citation>
    <scope>NUCLEOTIDE SEQUENCE [LARGE SCALE GENOMIC DNA]</scope>
    <source>
        <strain evidence="4">Red Deer</strain>
    </source>
</reference>
<dbReference type="SUPFAM" id="SSF57667">
    <property type="entry name" value="beta-beta-alpha zinc fingers"/>
    <property type="match status" value="1"/>
</dbReference>
<evidence type="ECO:0000313" key="4">
    <source>
        <dbReference type="EMBL" id="OZC05900.1"/>
    </source>
</evidence>
<dbReference type="GO" id="GO:0008270">
    <property type="term" value="F:zinc ion binding"/>
    <property type="evidence" value="ECO:0007669"/>
    <property type="project" value="UniProtKB-KW"/>
</dbReference>
<evidence type="ECO:0000256" key="2">
    <source>
        <dbReference type="SAM" id="MobiDB-lite"/>
    </source>
</evidence>
<dbReference type="AlphaFoldDB" id="A0A238BML6"/>
<dbReference type="PROSITE" id="PS50157">
    <property type="entry name" value="ZINC_FINGER_C2H2_2"/>
    <property type="match status" value="1"/>
</dbReference>
<protein>
    <submittedName>
        <fullName evidence="4">Zinc finger, C2H2 type</fullName>
    </submittedName>
</protein>
<dbReference type="PROSITE" id="PS00028">
    <property type="entry name" value="ZINC_FINGER_C2H2_1"/>
    <property type="match status" value="1"/>
</dbReference>
<proteinExistence type="predicted"/>
<name>A0A238BML6_9BILA</name>
<dbReference type="Gene3D" id="3.30.160.60">
    <property type="entry name" value="Classic Zinc Finger"/>
    <property type="match status" value="1"/>
</dbReference>
<gene>
    <name evidence="4" type="ORF">X798_07120</name>
</gene>
<dbReference type="Proteomes" id="UP000242913">
    <property type="component" value="Unassembled WGS sequence"/>
</dbReference>
<keyword evidence="1" id="KW-0863">Zinc-finger</keyword>